<reference evidence="4" key="1">
    <citation type="journal article" date="2019" name="Int. J. Syst. Evol. Microbiol.">
        <title>The Global Catalogue of Microorganisms (GCM) 10K type strain sequencing project: providing services to taxonomists for standard genome sequencing and annotation.</title>
        <authorList>
            <consortium name="The Broad Institute Genomics Platform"/>
            <consortium name="The Broad Institute Genome Sequencing Center for Infectious Disease"/>
            <person name="Wu L."/>
            <person name="Ma J."/>
        </authorList>
    </citation>
    <scope>NUCLEOTIDE SEQUENCE [LARGE SCALE GENOMIC DNA]</scope>
    <source>
        <strain evidence="4">JCM 17923</strain>
    </source>
</reference>
<evidence type="ECO:0000256" key="2">
    <source>
        <dbReference type="SAM" id="SignalP"/>
    </source>
</evidence>
<comment type="caution">
    <text evidence="3">The sequence shown here is derived from an EMBL/GenBank/DDBJ whole genome shotgun (WGS) entry which is preliminary data.</text>
</comment>
<feature type="chain" id="PRO_5047518488" evidence="2">
    <location>
        <begin position="22"/>
        <end position="201"/>
    </location>
</feature>
<sequence length="201" mass="21869">MKPSFLLLATAALLLQLSACVTTDRESGSSTKDPRTTYVPPAPSERSRLTNNSVLNTVRATHAFSDPNSQDNFVLQLRGTRVLNSRAHLIVTNSAGDTLRHEVLPAHALLSEKVLTDPAAATMREKEIAILKSMNNFFSPKNFVQPAVPASAEQPAEVDTQIWKALREDPATVAFDYTGAGGAERRLAYIRKLGKTVVISQ</sequence>
<protein>
    <submittedName>
        <fullName evidence="3">Uncharacterized protein</fullName>
    </submittedName>
</protein>
<feature type="compositionally biased region" description="Basic and acidic residues" evidence="1">
    <location>
        <begin position="24"/>
        <end position="35"/>
    </location>
</feature>
<dbReference type="Proteomes" id="UP001501153">
    <property type="component" value="Unassembled WGS sequence"/>
</dbReference>
<evidence type="ECO:0000256" key="1">
    <source>
        <dbReference type="SAM" id="MobiDB-lite"/>
    </source>
</evidence>
<accession>A0ABP8IH46</accession>
<organism evidence="3 4">
    <name type="scientific">Hymenobacter saemangeumensis</name>
    <dbReference type="NCBI Taxonomy" id="1084522"/>
    <lineage>
        <taxon>Bacteria</taxon>
        <taxon>Pseudomonadati</taxon>
        <taxon>Bacteroidota</taxon>
        <taxon>Cytophagia</taxon>
        <taxon>Cytophagales</taxon>
        <taxon>Hymenobacteraceae</taxon>
        <taxon>Hymenobacter</taxon>
    </lineage>
</organism>
<keyword evidence="4" id="KW-1185">Reference proteome</keyword>
<name>A0ABP8IH46_9BACT</name>
<keyword evidence="2" id="KW-0732">Signal</keyword>
<feature type="region of interest" description="Disordered" evidence="1">
    <location>
        <begin position="24"/>
        <end position="48"/>
    </location>
</feature>
<feature type="signal peptide" evidence="2">
    <location>
        <begin position="1"/>
        <end position="21"/>
    </location>
</feature>
<dbReference type="EMBL" id="BAABGZ010000027">
    <property type="protein sequence ID" value="GAA4358588.1"/>
    <property type="molecule type" value="Genomic_DNA"/>
</dbReference>
<gene>
    <name evidence="3" type="ORF">GCM10023185_24440</name>
</gene>
<evidence type="ECO:0000313" key="4">
    <source>
        <dbReference type="Proteomes" id="UP001501153"/>
    </source>
</evidence>
<evidence type="ECO:0000313" key="3">
    <source>
        <dbReference type="EMBL" id="GAA4358588.1"/>
    </source>
</evidence>
<proteinExistence type="predicted"/>
<dbReference type="RefSeq" id="WP_345236335.1">
    <property type="nucleotide sequence ID" value="NZ_BAABGZ010000027.1"/>
</dbReference>